<proteinExistence type="predicted"/>
<name>A0A2P4R3Z1_9LACO</name>
<sequence length="122" mass="14472">MSKKIIAVALDINNIPFVSDDELILTLEQQKIWYTTNTQAIEVPGYIKFFDNLINSFFKKFFKNKKRQNSLRYNYFTKKVSHYLKTHDYDEIIFENQKLKSSILPNFKNKSKYVAKDSSSIV</sequence>
<dbReference type="AlphaFoldDB" id="A0A2P4R3Z1"/>
<gene>
    <name evidence="1" type="ORF">C2R26_11010</name>
</gene>
<dbReference type="EMBL" id="PPWZ01000092">
    <property type="protein sequence ID" value="POH35963.1"/>
    <property type="molecule type" value="Genomic_DNA"/>
</dbReference>
<evidence type="ECO:0000313" key="1">
    <source>
        <dbReference type="EMBL" id="POH35963.1"/>
    </source>
</evidence>
<comment type="caution">
    <text evidence="1">The sequence shown here is derived from an EMBL/GenBank/DDBJ whole genome shotgun (WGS) entry which is preliminary data.</text>
</comment>
<organism evidence="1">
    <name type="scientific">Companilactobacillus formosensis</name>
    <dbReference type="NCBI Taxonomy" id="1617889"/>
    <lineage>
        <taxon>Bacteria</taxon>
        <taxon>Bacillati</taxon>
        <taxon>Bacillota</taxon>
        <taxon>Bacilli</taxon>
        <taxon>Lactobacillales</taxon>
        <taxon>Lactobacillaceae</taxon>
        <taxon>Companilactobacillus</taxon>
    </lineage>
</organism>
<accession>A0A2P4R3Z1</accession>
<reference evidence="1" key="1">
    <citation type="submission" date="2018-01" db="EMBL/GenBank/DDBJ databases">
        <title>Genome sequnecing of Lactobacillus formosensis KACC 18721.</title>
        <authorList>
            <person name="Kim S.-J."/>
            <person name="Heo J."/>
        </authorList>
    </citation>
    <scope>NUCLEOTIDE SEQUENCE</scope>
    <source>
        <strain evidence="1">KACC 18721</strain>
    </source>
</reference>
<protein>
    <submittedName>
        <fullName evidence="1">Uncharacterized protein</fullName>
    </submittedName>
</protein>